<dbReference type="Proteomes" id="UP001281147">
    <property type="component" value="Unassembled WGS sequence"/>
</dbReference>
<sequence>MPAGARKRSLQLVNPRTCPDEDLEFRGFQIPRGTTISQSNYLLQTDAAVFLDPYTFRPERYLGPGAAELQKKIVPFRRGARICVGMNLAWAELYLTIAVMISGVDMRLEGTTEWDATMESEYFAGTLLAASKGTRVRILGEAKA</sequence>
<gene>
    <name evidence="1" type="ORF">LTR37_009987</name>
</gene>
<name>A0ACC3N6A7_9PEZI</name>
<protein>
    <submittedName>
        <fullName evidence="1">Uncharacterized protein</fullName>
    </submittedName>
</protein>
<dbReference type="EMBL" id="JAUTXU010000080">
    <property type="protein sequence ID" value="KAK3710966.1"/>
    <property type="molecule type" value="Genomic_DNA"/>
</dbReference>
<keyword evidence="2" id="KW-1185">Reference proteome</keyword>
<accession>A0ACC3N6A7</accession>
<organism evidence="1 2">
    <name type="scientific">Vermiconidia calcicola</name>
    <dbReference type="NCBI Taxonomy" id="1690605"/>
    <lineage>
        <taxon>Eukaryota</taxon>
        <taxon>Fungi</taxon>
        <taxon>Dikarya</taxon>
        <taxon>Ascomycota</taxon>
        <taxon>Pezizomycotina</taxon>
        <taxon>Dothideomycetes</taxon>
        <taxon>Dothideomycetidae</taxon>
        <taxon>Mycosphaerellales</taxon>
        <taxon>Extremaceae</taxon>
        <taxon>Vermiconidia</taxon>
    </lineage>
</organism>
<evidence type="ECO:0000313" key="2">
    <source>
        <dbReference type="Proteomes" id="UP001281147"/>
    </source>
</evidence>
<proteinExistence type="predicted"/>
<evidence type="ECO:0000313" key="1">
    <source>
        <dbReference type="EMBL" id="KAK3710966.1"/>
    </source>
</evidence>
<comment type="caution">
    <text evidence="1">The sequence shown here is derived from an EMBL/GenBank/DDBJ whole genome shotgun (WGS) entry which is preliminary data.</text>
</comment>
<reference evidence="1" key="1">
    <citation type="submission" date="2023-07" db="EMBL/GenBank/DDBJ databases">
        <title>Black Yeasts Isolated from many extreme environments.</title>
        <authorList>
            <person name="Coleine C."/>
            <person name="Stajich J.E."/>
            <person name="Selbmann L."/>
        </authorList>
    </citation>
    <scope>NUCLEOTIDE SEQUENCE</scope>
    <source>
        <strain evidence="1">CCFEE 5714</strain>
    </source>
</reference>